<dbReference type="CDD" id="cd00190">
    <property type="entry name" value="Tryp_SPc"/>
    <property type="match status" value="1"/>
</dbReference>
<dbReference type="Gene3D" id="2.40.10.10">
    <property type="entry name" value="Trypsin-like serine proteases"/>
    <property type="match status" value="2"/>
</dbReference>
<evidence type="ECO:0000259" key="1">
    <source>
        <dbReference type="PROSITE" id="PS50240"/>
    </source>
</evidence>
<dbReference type="InterPro" id="IPR043504">
    <property type="entry name" value="Peptidase_S1_PA_chymotrypsin"/>
</dbReference>
<dbReference type="Pfam" id="PF00089">
    <property type="entry name" value="Trypsin"/>
    <property type="match status" value="1"/>
</dbReference>
<name>A0A0L7KXT4_OPEBR</name>
<protein>
    <submittedName>
        <fullName evidence="2">Pattern recognition serine proteinase</fullName>
    </submittedName>
</protein>
<dbReference type="InterPro" id="IPR009003">
    <property type="entry name" value="Peptidase_S1_PA"/>
</dbReference>
<dbReference type="InterPro" id="IPR001314">
    <property type="entry name" value="Peptidase_S1A"/>
</dbReference>
<comment type="caution">
    <text evidence="2">The sequence shown here is derived from an EMBL/GenBank/DDBJ whole genome shotgun (WGS) entry which is preliminary data.</text>
</comment>
<dbReference type="SUPFAM" id="SSF50494">
    <property type="entry name" value="Trypsin-like serine proteases"/>
    <property type="match status" value="1"/>
</dbReference>
<feature type="domain" description="Peptidase S1" evidence="1">
    <location>
        <begin position="10"/>
        <end position="248"/>
    </location>
</feature>
<dbReference type="InterPro" id="IPR001254">
    <property type="entry name" value="Trypsin_dom"/>
</dbReference>
<dbReference type="PROSITE" id="PS50240">
    <property type="entry name" value="TRYPSIN_DOM"/>
    <property type="match status" value="1"/>
</dbReference>
<dbReference type="InterPro" id="IPR018114">
    <property type="entry name" value="TRYPSIN_HIS"/>
</dbReference>
<reference evidence="2 3" key="1">
    <citation type="journal article" date="2015" name="Genome Biol. Evol.">
        <title>The genome of winter moth (Operophtera brumata) provides a genomic perspective on sexual dimorphism and phenology.</title>
        <authorList>
            <person name="Derks M.F."/>
            <person name="Smit S."/>
            <person name="Salis L."/>
            <person name="Schijlen E."/>
            <person name="Bossers A."/>
            <person name="Mateman C."/>
            <person name="Pijl A.S."/>
            <person name="de Ridder D."/>
            <person name="Groenen M.A."/>
            <person name="Visser M.E."/>
            <person name="Megens H.J."/>
        </authorList>
    </citation>
    <scope>NUCLEOTIDE SEQUENCE [LARGE SCALE GENOMIC DNA]</scope>
    <source>
        <strain evidence="2">WM2013NL</strain>
        <tissue evidence="2">Head and thorax</tissue>
    </source>
</reference>
<dbReference type="AlphaFoldDB" id="A0A0L7KXT4"/>
<dbReference type="GO" id="GO:0006508">
    <property type="term" value="P:proteolysis"/>
    <property type="evidence" value="ECO:0007669"/>
    <property type="project" value="InterPro"/>
</dbReference>
<sequence length="248" mass="27502">MVSPAGEVTVAGGERVKRGEFPWHAGIYKNITTYQQVCGGSLINNRVVISAAHCFWTDLEKQLPASQFAVAVGKLYRPWGDPVDQAQTSDVKEVHLPSHFQGAETNYQADIALVIVASQFQFNMHIRPVCLDFDFIFESQQLRSGNRGKLPFVEVGTCYINSPGDFRPFITIDKLCAGTLQSNTAVCKGDSGGGLVFPESYRGTERYYLRGVASTAPKSNDACNTAAYTTFTQLMKHEHFIKQFWIES</sequence>
<dbReference type="PRINTS" id="PR00722">
    <property type="entry name" value="CHYMOTRYPSIN"/>
</dbReference>
<dbReference type="SMART" id="SM00020">
    <property type="entry name" value="Tryp_SPc"/>
    <property type="match status" value="1"/>
</dbReference>
<dbReference type="Proteomes" id="UP000037510">
    <property type="component" value="Unassembled WGS sequence"/>
</dbReference>
<dbReference type="STRING" id="104452.A0A0L7KXT4"/>
<dbReference type="InterPro" id="IPR051333">
    <property type="entry name" value="CLIP_Serine_Protease"/>
</dbReference>
<dbReference type="GO" id="GO:0004252">
    <property type="term" value="F:serine-type endopeptidase activity"/>
    <property type="evidence" value="ECO:0007669"/>
    <property type="project" value="InterPro"/>
</dbReference>
<accession>A0A0L7KXT4</accession>
<keyword evidence="3" id="KW-1185">Reference proteome</keyword>
<evidence type="ECO:0000313" key="2">
    <source>
        <dbReference type="EMBL" id="KOB68037.1"/>
    </source>
</evidence>
<dbReference type="EMBL" id="JTDY01004534">
    <property type="protein sequence ID" value="KOB68037.1"/>
    <property type="molecule type" value="Genomic_DNA"/>
</dbReference>
<dbReference type="PANTHER" id="PTHR24260">
    <property type="match status" value="1"/>
</dbReference>
<dbReference type="PROSITE" id="PS00134">
    <property type="entry name" value="TRYPSIN_HIS"/>
    <property type="match status" value="1"/>
</dbReference>
<gene>
    <name evidence="2" type="ORF">OBRU01_14009</name>
</gene>
<proteinExistence type="predicted"/>
<organism evidence="2 3">
    <name type="scientific">Operophtera brumata</name>
    <name type="common">Winter moth</name>
    <name type="synonym">Phalaena brumata</name>
    <dbReference type="NCBI Taxonomy" id="104452"/>
    <lineage>
        <taxon>Eukaryota</taxon>
        <taxon>Metazoa</taxon>
        <taxon>Ecdysozoa</taxon>
        <taxon>Arthropoda</taxon>
        <taxon>Hexapoda</taxon>
        <taxon>Insecta</taxon>
        <taxon>Pterygota</taxon>
        <taxon>Neoptera</taxon>
        <taxon>Endopterygota</taxon>
        <taxon>Lepidoptera</taxon>
        <taxon>Glossata</taxon>
        <taxon>Ditrysia</taxon>
        <taxon>Geometroidea</taxon>
        <taxon>Geometridae</taxon>
        <taxon>Larentiinae</taxon>
        <taxon>Operophtera</taxon>
    </lineage>
</organism>
<dbReference type="PANTHER" id="PTHR24260:SF136">
    <property type="entry name" value="GH08193P-RELATED"/>
    <property type="match status" value="1"/>
</dbReference>
<evidence type="ECO:0000313" key="3">
    <source>
        <dbReference type="Proteomes" id="UP000037510"/>
    </source>
</evidence>